<protein>
    <submittedName>
        <fullName evidence="8">Serine protease</fullName>
    </submittedName>
</protein>
<dbReference type="PANTHER" id="PTHR24264">
    <property type="entry name" value="TRYPSIN-RELATED"/>
    <property type="match status" value="1"/>
</dbReference>
<dbReference type="PROSITE" id="PS50240">
    <property type="entry name" value="TRYPSIN_DOM"/>
    <property type="match status" value="1"/>
</dbReference>
<gene>
    <name evidence="8" type="ORF">DYL72_13550</name>
</gene>
<dbReference type="Pfam" id="PF00089">
    <property type="entry name" value="Trypsin"/>
    <property type="match status" value="1"/>
</dbReference>
<keyword evidence="4" id="KW-0732">Signal</keyword>
<name>A0A289G9H7_VIBAN</name>
<evidence type="ECO:0000256" key="6">
    <source>
        <dbReference type="ARBA" id="ARBA00023157"/>
    </source>
</evidence>
<reference evidence="8 9" key="1">
    <citation type="submission" date="2018-12" db="EMBL/GenBank/DDBJ databases">
        <title>Characterization and Draft Genome of Vibrio anguillarum J360 Marine Pathogen Isolated from an Outbreak in Lumpfish (Cyclopterus lumpus).</title>
        <authorList>
            <person name="Vasquez J.I."/>
            <person name="Cao T."/>
            <person name="Chakraborty S."/>
            <person name="Gnanagobal H."/>
            <person name="Wescot J."/>
            <person name="Boyce D."/>
            <person name="Santander J."/>
        </authorList>
    </citation>
    <scope>NUCLEOTIDE SEQUENCE [LARGE SCALE GENOMIC DNA]</scope>
    <source>
        <strain evidence="8 9">J360</strain>
    </source>
</reference>
<dbReference type="InterPro" id="IPR033116">
    <property type="entry name" value="TRYPSIN_SER"/>
</dbReference>
<keyword evidence="5" id="KW-0378">Hydrolase</keyword>
<dbReference type="PROSITE" id="PS00134">
    <property type="entry name" value="TRYPSIN_HIS"/>
    <property type="match status" value="1"/>
</dbReference>
<evidence type="ECO:0000256" key="1">
    <source>
        <dbReference type="ARBA" id="ARBA00004613"/>
    </source>
</evidence>
<dbReference type="InterPro" id="IPR009003">
    <property type="entry name" value="Peptidase_S1_PA"/>
</dbReference>
<sequence length="498" mass="54081">MVALHYSTLKSSFCGGSYLGDKYVLTAAHCVAGKNPLNAEDIEVTVGAYDLRTNAGRRVKVKQIYYHEAYDDETHADYNERSNDIAILELENSLPIQAVTRPNTGALDTLAAGTALEIIGFGATSYSQLLNKSSNPSQILRKAEISLIGTAQCRTLGGGYLDIQNDAFCASSYPQDTCQGDSGGPVFINDGGNFIQYGVVSWGRGCGLQDAAGVYAKVDHFNDWLTQRTSKVSFRQSQHKNEIKYGLHTHRFNFVNGSDEIITANNVTLSPASANITAENCSQGLAPSSQCYVDVSYTIDSMIPADVRLEIDTNSPLNLGTVTSSLKLNTVLQPASKSLEGLITVPNSSLSVNVNPWLEEDGWLRSAIMNDKARSVLFLENVPKGKVSFDFQVSSTFIYDSLIVKVNGSTYIIEDGERSGSRTLYLNEEVNDIRFEYVKTSSTPTGSDAAYIKNLKYEKPYSFTLPPLSGGSGGGSTGGMTLLSMLAALLIRRRYLSH</sequence>
<dbReference type="InterPro" id="IPR001314">
    <property type="entry name" value="Peptidase_S1A"/>
</dbReference>
<dbReference type="InterPro" id="IPR018114">
    <property type="entry name" value="TRYPSIN_HIS"/>
</dbReference>
<dbReference type="Proteomes" id="UP000256923">
    <property type="component" value="Chromosome 1"/>
</dbReference>
<dbReference type="EMBL" id="CP034672">
    <property type="protein sequence ID" value="AZS26500.1"/>
    <property type="molecule type" value="Genomic_DNA"/>
</dbReference>
<evidence type="ECO:0000256" key="3">
    <source>
        <dbReference type="ARBA" id="ARBA00022670"/>
    </source>
</evidence>
<evidence type="ECO:0000256" key="7">
    <source>
        <dbReference type="ARBA" id="ARBA00023180"/>
    </source>
</evidence>
<evidence type="ECO:0000256" key="5">
    <source>
        <dbReference type="ARBA" id="ARBA00022801"/>
    </source>
</evidence>
<dbReference type="SUPFAM" id="SSF50494">
    <property type="entry name" value="Trypsin-like serine proteases"/>
    <property type="match status" value="1"/>
</dbReference>
<proteinExistence type="predicted"/>
<dbReference type="InterPro" id="IPR001254">
    <property type="entry name" value="Trypsin_dom"/>
</dbReference>
<evidence type="ECO:0000256" key="4">
    <source>
        <dbReference type="ARBA" id="ARBA00022729"/>
    </source>
</evidence>
<dbReference type="FunFam" id="2.40.10.10:FF:000054">
    <property type="entry name" value="Complement C1r subcomponent"/>
    <property type="match status" value="1"/>
</dbReference>
<accession>A0A289G9H7</accession>
<dbReference type="GO" id="GO:0004252">
    <property type="term" value="F:serine-type endopeptidase activity"/>
    <property type="evidence" value="ECO:0007669"/>
    <property type="project" value="InterPro"/>
</dbReference>
<evidence type="ECO:0000313" key="8">
    <source>
        <dbReference type="EMBL" id="AZS26500.1"/>
    </source>
</evidence>
<keyword evidence="6" id="KW-1015">Disulfide bond</keyword>
<dbReference type="GO" id="GO:0006508">
    <property type="term" value="P:proteolysis"/>
    <property type="evidence" value="ECO:0007669"/>
    <property type="project" value="UniProtKB-KW"/>
</dbReference>
<keyword evidence="2" id="KW-0964">Secreted</keyword>
<dbReference type="FunFam" id="2.40.10.10:FF:000068">
    <property type="entry name" value="transmembrane protease serine 2"/>
    <property type="match status" value="1"/>
</dbReference>
<organism evidence="8 9">
    <name type="scientific">Vibrio anguillarum</name>
    <name type="common">Listonella anguillarum</name>
    <dbReference type="NCBI Taxonomy" id="55601"/>
    <lineage>
        <taxon>Bacteria</taxon>
        <taxon>Pseudomonadati</taxon>
        <taxon>Pseudomonadota</taxon>
        <taxon>Gammaproteobacteria</taxon>
        <taxon>Vibrionales</taxon>
        <taxon>Vibrionaceae</taxon>
        <taxon>Vibrio</taxon>
    </lineage>
</organism>
<dbReference type="InterPro" id="IPR043504">
    <property type="entry name" value="Peptidase_S1_PA_chymotrypsin"/>
</dbReference>
<dbReference type="GO" id="GO:0005615">
    <property type="term" value="C:extracellular space"/>
    <property type="evidence" value="ECO:0007669"/>
    <property type="project" value="TreeGrafter"/>
</dbReference>
<comment type="subcellular location">
    <subcellularLocation>
        <location evidence="1">Secreted</location>
    </subcellularLocation>
</comment>
<keyword evidence="3 8" id="KW-0645">Protease</keyword>
<dbReference type="InterPro" id="IPR013783">
    <property type="entry name" value="Ig-like_fold"/>
</dbReference>
<dbReference type="InterPro" id="IPR050127">
    <property type="entry name" value="Serine_Proteases_S1"/>
</dbReference>
<evidence type="ECO:0000313" key="9">
    <source>
        <dbReference type="Proteomes" id="UP000256923"/>
    </source>
</evidence>
<dbReference type="PRINTS" id="PR00722">
    <property type="entry name" value="CHYMOTRYPSIN"/>
</dbReference>
<evidence type="ECO:0000256" key="2">
    <source>
        <dbReference type="ARBA" id="ARBA00022525"/>
    </source>
</evidence>
<dbReference type="PANTHER" id="PTHR24264:SF65">
    <property type="entry name" value="SRCR DOMAIN-CONTAINING PROTEIN"/>
    <property type="match status" value="1"/>
</dbReference>
<dbReference type="RefSeq" id="WP_069211938.1">
    <property type="nucleotide sequence ID" value="NZ_CP034672.1"/>
</dbReference>
<dbReference type="CDD" id="cd00190">
    <property type="entry name" value="Tryp_SPc"/>
    <property type="match status" value="1"/>
</dbReference>
<dbReference type="AlphaFoldDB" id="A0A289G9H7"/>
<dbReference type="Gene3D" id="2.60.40.10">
    <property type="entry name" value="Immunoglobulins"/>
    <property type="match status" value="1"/>
</dbReference>
<keyword evidence="7" id="KW-0325">Glycoprotein</keyword>
<dbReference type="Gene3D" id="2.40.10.10">
    <property type="entry name" value="Trypsin-like serine proteases"/>
    <property type="match status" value="1"/>
</dbReference>
<dbReference type="PROSITE" id="PS00135">
    <property type="entry name" value="TRYPSIN_SER"/>
    <property type="match status" value="1"/>
</dbReference>
<dbReference type="SMART" id="SM00020">
    <property type="entry name" value="Tryp_SPc"/>
    <property type="match status" value="1"/>
</dbReference>